<feature type="domain" description="3'-5' exonuclease" evidence="14">
    <location>
        <begin position="312"/>
        <end position="494"/>
    </location>
</feature>
<evidence type="ECO:0000256" key="11">
    <source>
        <dbReference type="ARBA" id="ARBA00023125"/>
    </source>
</evidence>
<keyword evidence="5" id="KW-0235">DNA replication</keyword>
<organism evidence="17">
    <name type="scientific">bioreactor metagenome</name>
    <dbReference type="NCBI Taxonomy" id="1076179"/>
    <lineage>
        <taxon>unclassified sequences</taxon>
        <taxon>metagenomes</taxon>
        <taxon>ecological metagenomes</taxon>
    </lineage>
</organism>
<dbReference type="PROSITE" id="PS00447">
    <property type="entry name" value="DNA_POLYMERASE_A"/>
    <property type="match status" value="1"/>
</dbReference>
<dbReference type="InterPro" id="IPR036279">
    <property type="entry name" value="5-3_exonuclease_C_sf"/>
</dbReference>
<dbReference type="Gene3D" id="3.40.50.1010">
    <property type="entry name" value="5'-nuclease"/>
    <property type="match status" value="1"/>
</dbReference>
<dbReference type="InterPro" id="IPR002421">
    <property type="entry name" value="5-3_exonuclease"/>
</dbReference>
<dbReference type="FunFam" id="1.20.1060.10:FF:000001">
    <property type="entry name" value="DNA polymerase I"/>
    <property type="match status" value="1"/>
</dbReference>
<dbReference type="InterPro" id="IPR008918">
    <property type="entry name" value="HhH2"/>
</dbReference>
<evidence type="ECO:0000256" key="4">
    <source>
        <dbReference type="ARBA" id="ARBA00022695"/>
    </source>
</evidence>
<keyword evidence="3 17" id="KW-0808">Transferase</keyword>
<dbReference type="SMART" id="SM00474">
    <property type="entry name" value="35EXOc"/>
    <property type="match status" value="1"/>
</dbReference>
<keyword evidence="8" id="KW-0378">Hydrolase</keyword>
<comment type="caution">
    <text evidence="17">The sequence shown here is derived from an EMBL/GenBank/DDBJ whole genome shotgun (WGS) entry which is preliminary data.</text>
</comment>
<dbReference type="InterPro" id="IPR001098">
    <property type="entry name" value="DNA-dir_DNA_pol_A_palm_dom"/>
</dbReference>
<dbReference type="SUPFAM" id="SSF56672">
    <property type="entry name" value="DNA/RNA polymerases"/>
    <property type="match status" value="1"/>
</dbReference>
<dbReference type="InterPro" id="IPR019760">
    <property type="entry name" value="DNA-dir_DNA_pol_A_CS"/>
</dbReference>
<comment type="catalytic activity">
    <reaction evidence="13">
        <text>DNA(n) + a 2'-deoxyribonucleoside 5'-triphosphate = DNA(n+1) + diphosphate</text>
        <dbReference type="Rhea" id="RHEA:22508"/>
        <dbReference type="Rhea" id="RHEA-COMP:17339"/>
        <dbReference type="Rhea" id="RHEA-COMP:17340"/>
        <dbReference type="ChEBI" id="CHEBI:33019"/>
        <dbReference type="ChEBI" id="CHEBI:61560"/>
        <dbReference type="ChEBI" id="CHEBI:173112"/>
        <dbReference type="EC" id="2.7.7.7"/>
    </reaction>
</comment>
<gene>
    <name evidence="17" type="primary">polA_3</name>
    <name evidence="17" type="ORF">SDC9_07290</name>
</gene>
<dbReference type="GO" id="GO:0006261">
    <property type="term" value="P:DNA-templated DNA replication"/>
    <property type="evidence" value="ECO:0007669"/>
    <property type="project" value="InterPro"/>
</dbReference>
<dbReference type="SUPFAM" id="SSF47807">
    <property type="entry name" value="5' to 3' exonuclease, C-terminal subdomain"/>
    <property type="match status" value="1"/>
</dbReference>
<dbReference type="InterPro" id="IPR029060">
    <property type="entry name" value="PIN-like_dom_sf"/>
</dbReference>
<sequence>MNKPVIVLFDGTNLVHRAYHVLPPLAIRKTGEVVGAAFGFASILIKVLTDLKPDCYAISFDRKGPTFRHEMFKAYKAQRPPMPDELVSQLGRVRQIVDAFNMPVYEQSGFEADDVLGTLATRAAAAGMEVIIASGDADSMQLVGPDIRILYPGPAGSFASTSLYDEAAVRAKYGLGPEHIADYKALMGDPSDNIPGVPGIGPKTAQKLIEEYGGIEDIYKNLDKISPPGLQKKLADNAAVARDSKILTTIVRNLPLDFSIEECRAEHYNRQKVVDLFRELEFFRLIDRLPGGENQLQGTPDMFAVASKVETRYTVADSQNIDSIVSRLANAKKLALAVSGTPEEAMDARLTALALSSAAGDACFIPSEFIGSASEGQMFAAEGHSGLAALLGDEKISKTAHNAKYLMNLLLSAGQEVKGLDFDTMIAAHLLGEKNLAIKDLVFEHFGIEIADVENILTRNGKKASFSEVQLSEAAQLAADYTFRLKGIFAAQLAETRLMDLFTRVEMPLLPILLGMERTGIMLDTDLLKAMAEKTGRQIFKLEEDIYAQAGHSFNIGSPQQLGRILFDELKLPVIKKTKTGYSTGAEVLEELKGKHRIVDLILEYRMLVKLKSTYLDTLPRMVNPHTRRLHTSFNQTRTATGRLSSSEPNLQNIPVRGGMGREIRRAFIAPPGTVLLAGDYSQIDLRVLAHLSQDPALIEAFQSDQDIHTATAARLLNISPSKVTKEQRRLAKTVNFGVIYGMSSYGLEQATELSLEEADKFIKAYFEKYPRVAVYFSEIKQQVRTQGYVETLLGRRRYIPEINSPNRILRESAERMAINMPVQGTSADIIKLAMVRLDEKLKEEKLKSRLLLQVHDELIFEVPTAELGRMSDLLVETMSGAVAFEIPLKVELKSGANWGDME</sequence>
<evidence type="ECO:0000256" key="8">
    <source>
        <dbReference type="ARBA" id="ARBA00022801"/>
    </source>
</evidence>
<evidence type="ECO:0000256" key="13">
    <source>
        <dbReference type="ARBA" id="ARBA00049244"/>
    </source>
</evidence>
<dbReference type="CDD" id="cd08637">
    <property type="entry name" value="DNA_pol_A_pol_I_C"/>
    <property type="match status" value="1"/>
</dbReference>
<evidence type="ECO:0000259" key="15">
    <source>
        <dbReference type="SMART" id="SM00475"/>
    </source>
</evidence>
<dbReference type="EC" id="2.7.7.7" evidence="2"/>
<dbReference type="Pfam" id="PF02739">
    <property type="entry name" value="5_3_exonuc_N"/>
    <property type="match status" value="1"/>
</dbReference>
<keyword evidence="12" id="KW-0234">DNA repair</keyword>
<dbReference type="CDD" id="cd09859">
    <property type="entry name" value="PIN_53EXO"/>
    <property type="match status" value="1"/>
</dbReference>
<dbReference type="SUPFAM" id="SSF88723">
    <property type="entry name" value="PIN domain-like"/>
    <property type="match status" value="1"/>
</dbReference>
<dbReference type="InterPro" id="IPR036397">
    <property type="entry name" value="RNaseH_sf"/>
</dbReference>
<dbReference type="Pfam" id="PF00476">
    <property type="entry name" value="DNA_pol_A"/>
    <property type="match status" value="1"/>
</dbReference>
<dbReference type="Gene3D" id="3.30.420.10">
    <property type="entry name" value="Ribonuclease H-like superfamily/Ribonuclease H"/>
    <property type="match status" value="1"/>
</dbReference>
<dbReference type="PANTHER" id="PTHR10133:SF27">
    <property type="entry name" value="DNA POLYMERASE NU"/>
    <property type="match status" value="1"/>
</dbReference>
<keyword evidence="4 17" id="KW-0548">Nucleotidyltransferase</keyword>
<dbReference type="CDD" id="cd09898">
    <property type="entry name" value="H3TH_53EXO"/>
    <property type="match status" value="1"/>
</dbReference>
<dbReference type="SUPFAM" id="SSF53098">
    <property type="entry name" value="Ribonuclease H-like"/>
    <property type="match status" value="1"/>
</dbReference>
<evidence type="ECO:0000313" key="17">
    <source>
        <dbReference type="EMBL" id="MPL61704.1"/>
    </source>
</evidence>
<dbReference type="Pfam" id="PF01612">
    <property type="entry name" value="DNA_pol_A_exo1"/>
    <property type="match status" value="1"/>
</dbReference>
<feature type="domain" description="5'-3' exonuclease" evidence="15">
    <location>
        <begin position="2"/>
        <end position="266"/>
    </location>
</feature>
<proteinExistence type="inferred from homology"/>
<dbReference type="InterPro" id="IPR012337">
    <property type="entry name" value="RNaseH-like_sf"/>
</dbReference>
<evidence type="ECO:0000256" key="10">
    <source>
        <dbReference type="ARBA" id="ARBA00022932"/>
    </source>
</evidence>
<evidence type="ECO:0000256" key="12">
    <source>
        <dbReference type="ARBA" id="ARBA00023204"/>
    </source>
</evidence>
<dbReference type="PANTHER" id="PTHR10133">
    <property type="entry name" value="DNA POLYMERASE I"/>
    <property type="match status" value="1"/>
</dbReference>
<evidence type="ECO:0000256" key="5">
    <source>
        <dbReference type="ARBA" id="ARBA00022705"/>
    </source>
</evidence>
<comment type="similarity">
    <text evidence="1">Belongs to the DNA polymerase type-A family.</text>
</comment>
<evidence type="ECO:0000259" key="14">
    <source>
        <dbReference type="SMART" id="SM00474"/>
    </source>
</evidence>
<dbReference type="GO" id="GO:0003887">
    <property type="term" value="F:DNA-directed DNA polymerase activity"/>
    <property type="evidence" value="ECO:0007669"/>
    <property type="project" value="UniProtKB-KW"/>
</dbReference>
<keyword evidence="7" id="KW-0227">DNA damage</keyword>
<evidence type="ECO:0000259" key="16">
    <source>
        <dbReference type="SMART" id="SM00482"/>
    </source>
</evidence>
<evidence type="ECO:0000256" key="1">
    <source>
        <dbReference type="ARBA" id="ARBA00007705"/>
    </source>
</evidence>
<dbReference type="InterPro" id="IPR002562">
    <property type="entry name" value="3'-5'_exonuclease_dom"/>
</dbReference>
<dbReference type="InterPro" id="IPR020045">
    <property type="entry name" value="DNA_polI_H3TH"/>
</dbReference>
<dbReference type="GO" id="GO:0008408">
    <property type="term" value="F:3'-5' exonuclease activity"/>
    <property type="evidence" value="ECO:0007669"/>
    <property type="project" value="InterPro"/>
</dbReference>
<keyword evidence="10" id="KW-0239">DNA-directed DNA polymerase</keyword>
<evidence type="ECO:0000256" key="3">
    <source>
        <dbReference type="ARBA" id="ARBA00022679"/>
    </source>
</evidence>
<keyword evidence="6" id="KW-0540">Nuclease</keyword>
<dbReference type="GO" id="GO:0003677">
    <property type="term" value="F:DNA binding"/>
    <property type="evidence" value="ECO:0007669"/>
    <property type="project" value="UniProtKB-KW"/>
</dbReference>
<dbReference type="GO" id="GO:0006302">
    <property type="term" value="P:double-strand break repair"/>
    <property type="evidence" value="ECO:0007669"/>
    <property type="project" value="TreeGrafter"/>
</dbReference>
<evidence type="ECO:0000256" key="7">
    <source>
        <dbReference type="ARBA" id="ARBA00022763"/>
    </source>
</evidence>
<dbReference type="GO" id="GO:0008409">
    <property type="term" value="F:5'-3' exonuclease activity"/>
    <property type="evidence" value="ECO:0007669"/>
    <property type="project" value="InterPro"/>
</dbReference>
<dbReference type="EMBL" id="VSSQ01000015">
    <property type="protein sequence ID" value="MPL61704.1"/>
    <property type="molecule type" value="Genomic_DNA"/>
</dbReference>
<dbReference type="CDD" id="cd06140">
    <property type="entry name" value="DNA_polA_I_Bacillus_like_exo"/>
    <property type="match status" value="1"/>
</dbReference>
<dbReference type="Gene3D" id="3.30.70.370">
    <property type="match status" value="1"/>
</dbReference>
<feature type="domain" description="DNA-directed DNA polymerase family A palm" evidence="16">
    <location>
        <begin position="661"/>
        <end position="867"/>
    </location>
</feature>
<dbReference type="Pfam" id="PF01367">
    <property type="entry name" value="5_3_exonuc"/>
    <property type="match status" value="1"/>
</dbReference>
<dbReference type="InterPro" id="IPR043502">
    <property type="entry name" value="DNA/RNA_pol_sf"/>
</dbReference>
<dbReference type="FunFam" id="1.10.150.20:FF:000003">
    <property type="entry name" value="DNA polymerase I"/>
    <property type="match status" value="1"/>
</dbReference>
<accession>A0A644T4F5</accession>
<keyword evidence="11" id="KW-0238">DNA-binding</keyword>
<dbReference type="NCBIfam" id="NF004397">
    <property type="entry name" value="PRK05755.1"/>
    <property type="match status" value="1"/>
</dbReference>
<dbReference type="SMART" id="SM00279">
    <property type="entry name" value="HhH2"/>
    <property type="match status" value="1"/>
</dbReference>
<evidence type="ECO:0000256" key="9">
    <source>
        <dbReference type="ARBA" id="ARBA00022839"/>
    </source>
</evidence>
<evidence type="ECO:0000256" key="2">
    <source>
        <dbReference type="ARBA" id="ARBA00012417"/>
    </source>
</evidence>
<dbReference type="InterPro" id="IPR020046">
    <property type="entry name" value="5-3_exonucl_a-hlix_arch_N"/>
</dbReference>
<keyword evidence="9" id="KW-0269">Exonuclease</keyword>
<name>A0A644T4F5_9ZZZZ</name>
<dbReference type="AlphaFoldDB" id="A0A644T4F5"/>
<dbReference type="SMART" id="SM00475">
    <property type="entry name" value="53EXOc"/>
    <property type="match status" value="1"/>
</dbReference>
<dbReference type="Gene3D" id="1.10.150.20">
    <property type="entry name" value="5' to 3' exonuclease, C-terminal subdomain"/>
    <property type="match status" value="2"/>
</dbReference>
<dbReference type="InterPro" id="IPR002298">
    <property type="entry name" value="DNA_polymerase_A"/>
</dbReference>
<protein>
    <recommendedName>
        <fullName evidence="2">DNA-directed DNA polymerase</fullName>
        <ecNumber evidence="2">2.7.7.7</ecNumber>
    </recommendedName>
</protein>
<reference evidence="17" key="1">
    <citation type="submission" date="2019-08" db="EMBL/GenBank/DDBJ databases">
        <authorList>
            <person name="Kucharzyk K."/>
            <person name="Murdoch R.W."/>
            <person name="Higgins S."/>
            <person name="Loffler F."/>
        </authorList>
    </citation>
    <scope>NUCLEOTIDE SEQUENCE</scope>
</reference>
<dbReference type="PRINTS" id="PR00868">
    <property type="entry name" value="DNAPOLI"/>
</dbReference>
<dbReference type="InterPro" id="IPR018320">
    <property type="entry name" value="DNA_polymerase_1"/>
</dbReference>
<dbReference type="NCBIfam" id="TIGR00593">
    <property type="entry name" value="pola"/>
    <property type="match status" value="1"/>
</dbReference>
<dbReference type="Gene3D" id="1.20.1060.10">
    <property type="entry name" value="Taq DNA Polymerase, Chain T, domain 4"/>
    <property type="match status" value="1"/>
</dbReference>
<dbReference type="FunFam" id="1.10.150.20:FF:000002">
    <property type="entry name" value="DNA polymerase I"/>
    <property type="match status" value="1"/>
</dbReference>
<evidence type="ECO:0000256" key="6">
    <source>
        <dbReference type="ARBA" id="ARBA00022722"/>
    </source>
</evidence>
<dbReference type="SMART" id="SM00482">
    <property type="entry name" value="POLAc"/>
    <property type="match status" value="1"/>
</dbReference>